<dbReference type="InterPro" id="IPR052552">
    <property type="entry name" value="YeaO-like"/>
</dbReference>
<dbReference type="OrthoDB" id="9790745at2"/>
<dbReference type="AlphaFoldDB" id="A0A2P7S9X9"/>
<dbReference type="EMBL" id="PXYL01000008">
    <property type="protein sequence ID" value="PSJ59284.1"/>
    <property type="molecule type" value="Genomic_DNA"/>
</dbReference>
<accession>A0A2P7S9X9</accession>
<name>A0A2P7S9X9_9HYPH</name>
<organism evidence="1 2">
    <name type="scientific">Pseudaminobacter soli</name>
    <name type="common">ex Li et al. 2025</name>
    <dbReference type="NCBI Taxonomy" id="1295366"/>
    <lineage>
        <taxon>Bacteria</taxon>
        <taxon>Pseudomonadati</taxon>
        <taxon>Pseudomonadota</taxon>
        <taxon>Alphaproteobacteria</taxon>
        <taxon>Hyphomicrobiales</taxon>
        <taxon>Phyllobacteriaceae</taxon>
        <taxon>Pseudaminobacter</taxon>
    </lineage>
</organism>
<comment type="caution">
    <text evidence="1">The sequence shown here is derived from an EMBL/GenBank/DDBJ whole genome shotgun (WGS) entry which is preliminary data.</text>
</comment>
<dbReference type="Pfam" id="PF22752">
    <property type="entry name" value="DUF488-N3i"/>
    <property type="match status" value="1"/>
</dbReference>
<dbReference type="RefSeq" id="WP_106725169.1">
    <property type="nucleotide sequence ID" value="NZ_PXYL01000008.1"/>
</dbReference>
<gene>
    <name evidence="1" type="ORF">C7I85_16860</name>
</gene>
<dbReference type="PANTHER" id="PTHR36849">
    <property type="entry name" value="CYTOPLASMIC PROTEIN-RELATED"/>
    <property type="match status" value="1"/>
</dbReference>
<sequence>MSANIPAGRVRLKRAYEPPSAEDGTRILVDRLWPRGVRKADAAIDEWMKDIAPSTELRQWFGHDPEKWDEFRRRYRAELARHGPELDRLREIARAGVLTLVYSAHDEAHNDAVVLREVLLG</sequence>
<reference evidence="1 2" key="1">
    <citation type="submission" date="2018-03" db="EMBL/GenBank/DDBJ databases">
        <title>The draft genome of Mesorhizobium soli JCM 19897.</title>
        <authorList>
            <person name="Li L."/>
            <person name="Liu L."/>
            <person name="Liang L."/>
            <person name="Wang T."/>
            <person name="Zhang X."/>
        </authorList>
    </citation>
    <scope>NUCLEOTIDE SEQUENCE [LARGE SCALE GENOMIC DNA]</scope>
    <source>
        <strain evidence="1 2">JCM 19897</strain>
    </source>
</reference>
<dbReference type="PANTHER" id="PTHR36849:SF1">
    <property type="entry name" value="CYTOPLASMIC PROTEIN"/>
    <property type="match status" value="1"/>
</dbReference>
<keyword evidence="2" id="KW-1185">Reference proteome</keyword>
<proteinExistence type="predicted"/>
<evidence type="ECO:0008006" key="3">
    <source>
        <dbReference type="Google" id="ProtNLM"/>
    </source>
</evidence>
<evidence type="ECO:0000313" key="2">
    <source>
        <dbReference type="Proteomes" id="UP000240653"/>
    </source>
</evidence>
<evidence type="ECO:0000313" key="1">
    <source>
        <dbReference type="EMBL" id="PSJ59284.1"/>
    </source>
</evidence>
<protein>
    <recommendedName>
        <fullName evidence="3">DUF488 domain-containing protein</fullName>
    </recommendedName>
</protein>
<dbReference type="Proteomes" id="UP000240653">
    <property type="component" value="Unassembled WGS sequence"/>
</dbReference>